<keyword evidence="3" id="KW-1185">Reference proteome</keyword>
<gene>
    <name evidence="2" type="ORF">EXD82_07730</name>
</gene>
<feature type="transmembrane region" description="Helical" evidence="1">
    <location>
        <begin position="29"/>
        <end position="49"/>
    </location>
</feature>
<feature type="transmembrane region" description="Helical" evidence="1">
    <location>
        <begin position="223"/>
        <end position="241"/>
    </location>
</feature>
<feature type="transmembrane region" description="Helical" evidence="1">
    <location>
        <begin position="55"/>
        <end position="77"/>
    </location>
</feature>
<feature type="transmembrane region" description="Helical" evidence="1">
    <location>
        <begin position="181"/>
        <end position="202"/>
    </location>
</feature>
<dbReference type="Proteomes" id="UP000317863">
    <property type="component" value="Unassembled WGS sequence"/>
</dbReference>
<comment type="caution">
    <text evidence="2">The sequence shown here is derived from an EMBL/GenBank/DDBJ whole genome shotgun (WGS) entry which is preliminary data.</text>
</comment>
<dbReference type="PANTHER" id="PTHR20992">
    <property type="entry name" value="AT15442P-RELATED"/>
    <property type="match status" value="1"/>
</dbReference>
<dbReference type="Pfam" id="PF04087">
    <property type="entry name" value="DUF389"/>
    <property type="match status" value="1"/>
</dbReference>
<feature type="transmembrane region" description="Helical" evidence="1">
    <location>
        <begin position="89"/>
        <end position="107"/>
    </location>
</feature>
<evidence type="ECO:0000313" key="2">
    <source>
        <dbReference type="EMBL" id="TQQ84254.1"/>
    </source>
</evidence>
<proteinExistence type="predicted"/>
<keyword evidence="1" id="KW-0472">Membrane</keyword>
<dbReference type="OrthoDB" id="9790659at2"/>
<dbReference type="EMBL" id="SGJB01000013">
    <property type="protein sequence ID" value="TQQ84254.1"/>
    <property type="molecule type" value="Genomic_DNA"/>
</dbReference>
<accession>A0A544QUA9</accession>
<evidence type="ECO:0000313" key="3">
    <source>
        <dbReference type="Proteomes" id="UP000317863"/>
    </source>
</evidence>
<sequence length="428" mass="47922">MNEFKRLFSIKSDQAENEEIKQRIDEASAISGTNLWILIMAIFIASIGLNVNSTAVIIGAMLISPLMGGIISIGYGFAMDDVEHIKRSLTNFGIQVFISIIVSVIYFTVSPLSEAKSELLARISPTIWDVLIAVFAGTAGLIALTRKDRVSNVVPGTAIATALMPPLCTVGYGIAEGKWNFILGAAYLFFINSFFICLVSSLGFHFMKVVDPSQEKKGSKKHIIFWSFVIISILPSVYVAWNIVNETITQNNYKNFINSQFRFEKTQVFSDKIDMERKKIDVVLIGEKISDSEIEEIKENRNAYELEKYKVNVEQMAVSEGVTEDEIKNILRGGKTVNLNGEEIPISEIIHDSDGYDEVKNELMILYPEIEEAGIAQMRDKDGEETKALIIKSQNELDSENLDIIKKWIKEKTGSEMEIIQSIDTVTE</sequence>
<dbReference type="InterPro" id="IPR005240">
    <property type="entry name" value="DUF389"/>
</dbReference>
<feature type="transmembrane region" description="Helical" evidence="1">
    <location>
        <begin position="127"/>
        <end position="144"/>
    </location>
</feature>
<keyword evidence="1" id="KW-1133">Transmembrane helix</keyword>
<dbReference type="AlphaFoldDB" id="A0A544QUA9"/>
<dbReference type="PANTHER" id="PTHR20992:SF9">
    <property type="entry name" value="AT15442P-RELATED"/>
    <property type="match status" value="1"/>
</dbReference>
<name>A0A544QUA9_9FIRM</name>
<protein>
    <submittedName>
        <fullName evidence="2">DUF389 domain-containing protein</fullName>
    </submittedName>
</protein>
<reference evidence="2 3" key="1">
    <citation type="submission" date="2019-02" db="EMBL/GenBank/DDBJ databases">
        <title>Peptostreptococcaceae bacterium ZHW00191 nov., a new bacterium isolated from the human gut.</title>
        <authorList>
            <person name="Zhou H.-W."/>
            <person name="Chen X.-J."/>
        </authorList>
    </citation>
    <scope>NUCLEOTIDE SEQUENCE [LARGE SCALE GENOMIC DNA]</scope>
    <source>
        <strain evidence="2 3">ZHW00191</strain>
    </source>
</reference>
<evidence type="ECO:0000256" key="1">
    <source>
        <dbReference type="SAM" id="Phobius"/>
    </source>
</evidence>
<keyword evidence="1" id="KW-0812">Transmembrane</keyword>
<organism evidence="2 3">
    <name type="scientific">Peptacetobacter hominis</name>
    <dbReference type="NCBI Taxonomy" id="2743610"/>
    <lineage>
        <taxon>Bacteria</taxon>
        <taxon>Bacillati</taxon>
        <taxon>Bacillota</taxon>
        <taxon>Clostridia</taxon>
        <taxon>Peptostreptococcales</taxon>
        <taxon>Peptostreptococcaceae</taxon>
        <taxon>Peptacetobacter</taxon>
    </lineage>
</organism>